<comment type="catalytic activity">
    <reaction evidence="21">
        <text>resolvin E1 + NAD(+) = 18-oxo-resolvin E1 + NADH + H(+)</text>
        <dbReference type="Rhea" id="RHEA:49244"/>
        <dbReference type="ChEBI" id="CHEBI:15378"/>
        <dbReference type="ChEBI" id="CHEBI:57540"/>
        <dbReference type="ChEBI" id="CHEBI:57945"/>
        <dbReference type="ChEBI" id="CHEBI:91000"/>
        <dbReference type="ChEBI" id="CHEBI:91001"/>
    </reaction>
    <physiologicalReaction direction="left-to-right" evidence="21">
        <dbReference type="Rhea" id="RHEA:49245"/>
    </physiologicalReaction>
</comment>
<evidence type="ECO:0000256" key="22">
    <source>
        <dbReference type="RuleBase" id="RU000363"/>
    </source>
</evidence>
<accession>A0A194QA14</accession>
<evidence type="ECO:0000256" key="1">
    <source>
        <dbReference type="ARBA" id="ARBA00006484"/>
    </source>
</evidence>
<keyword evidence="24" id="KW-1185">Reference proteome</keyword>
<evidence type="ECO:0000256" key="21">
    <source>
        <dbReference type="ARBA" id="ARBA00049188"/>
    </source>
</evidence>
<comment type="catalytic activity">
    <reaction evidence="19">
        <text>resolvin D2 + NAD(+) = 16-oxoresolvin D2 + NADH + H(+)</text>
        <dbReference type="Rhea" id="RHEA:53588"/>
        <dbReference type="ChEBI" id="CHEBI:15378"/>
        <dbReference type="ChEBI" id="CHEBI:57540"/>
        <dbReference type="ChEBI" id="CHEBI:57945"/>
        <dbReference type="ChEBI" id="CHEBI:133367"/>
        <dbReference type="ChEBI" id="CHEBI:137498"/>
    </reaction>
    <physiologicalReaction direction="left-to-right" evidence="19">
        <dbReference type="Rhea" id="RHEA:53589"/>
    </physiologicalReaction>
</comment>
<dbReference type="EC" id="1.1.1.232" evidence="4"/>
<evidence type="ECO:0000256" key="4">
    <source>
        <dbReference type="ARBA" id="ARBA00039060"/>
    </source>
</evidence>
<dbReference type="PRINTS" id="PR00081">
    <property type="entry name" value="GDHRDH"/>
</dbReference>
<organism evidence="23 24">
    <name type="scientific">Papilio xuthus</name>
    <name type="common">Asian swallowtail butterfly</name>
    <dbReference type="NCBI Taxonomy" id="66420"/>
    <lineage>
        <taxon>Eukaryota</taxon>
        <taxon>Metazoa</taxon>
        <taxon>Ecdysozoa</taxon>
        <taxon>Arthropoda</taxon>
        <taxon>Hexapoda</taxon>
        <taxon>Insecta</taxon>
        <taxon>Pterygota</taxon>
        <taxon>Neoptera</taxon>
        <taxon>Endopterygota</taxon>
        <taxon>Lepidoptera</taxon>
        <taxon>Glossata</taxon>
        <taxon>Ditrysia</taxon>
        <taxon>Papilionoidea</taxon>
        <taxon>Papilionidae</taxon>
        <taxon>Papilioninae</taxon>
        <taxon>Papilio</taxon>
    </lineage>
</organism>
<evidence type="ECO:0000256" key="11">
    <source>
        <dbReference type="ARBA" id="ARBA00048008"/>
    </source>
</evidence>
<comment type="catalytic activity">
    <reaction evidence="13">
        <text>(11R)-hydroxy-(5Z,8Z,12E,14Z)-eicosatetraenoate + NAD(+) = 11-oxo-(5Z,8Z,12E,14Z)-eicosatetraenoate + NADH + H(+)</text>
        <dbReference type="Rhea" id="RHEA:48640"/>
        <dbReference type="ChEBI" id="CHEBI:15378"/>
        <dbReference type="ChEBI" id="CHEBI:57540"/>
        <dbReference type="ChEBI" id="CHEBI:57945"/>
        <dbReference type="ChEBI" id="CHEBI:78836"/>
        <dbReference type="ChEBI" id="CHEBI:90697"/>
    </reaction>
    <physiologicalReaction direction="left-to-right" evidence="13">
        <dbReference type="Rhea" id="RHEA:48641"/>
    </physiologicalReaction>
</comment>
<evidence type="ECO:0000256" key="5">
    <source>
        <dbReference type="ARBA" id="ARBA00040276"/>
    </source>
</evidence>
<name>A0A194QA14_PAPXU</name>
<evidence type="ECO:0000256" key="10">
    <source>
        <dbReference type="ARBA" id="ARBA00047672"/>
    </source>
</evidence>
<gene>
    <name evidence="23" type="ORF">RR46_08160</name>
</gene>
<evidence type="ECO:0000256" key="20">
    <source>
        <dbReference type="ARBA" id="ARBA00049151"/>
    </source>
</evidence>
<comment type="catalytic activity">
    <reaction evidence="20">
        <text>(15S)-hydroxy-(5Z,8Z,11Z,13E)-eicosatetraenoate + NAD(+) = 15-oxo-(5Z,8Z,11Z,13E)-eicosatetraenoate + NADH + H(+)</text>
        <dbReference type="Rhea" id="RHEA:23260"/>
        <dbReference type="ChEBI" id="CHEBI:15378"/>
        <dbReference type="ChEBI" id="CHEBI:57409"/>
        <dbReference type="ChEBI" id="CHEBI:57410"/>
        <dbReference type="ChEBI" id="CHEBI:57540"/>
        <dbReference type="ChEBI" id="CHEBI:57945"/>
        <dbReference type="EC" id="1.1.1.232"/>
    </reaction>
    <physiologicalReaction direction="left-to-right" evidence="20">
        <dbReference type="Rhea" id="RHEA:23261"/>
    </physiologicalReaction>
</comment>
<comment type="catalytic activity">
    <reaction evidence="18">
        <text>prostaglandin E2 + NAD(+) = 15-oxoprostaglandin E2 + NADH + H(+)</text>
        <dbReference type="Rhea" id="RHEA:11876"/>
        <dbReference type="ChEBI" id="CHEBI:15378"/>
        <dbReference type="ChEBI" id="CHEBI:57400"/>
        <dbReference type="ChEBI" id="CHEBI:57540"/>
        <dbReference type="ChEBI" id="CHEBI:57945"/>
        <dbReference type="ChEBI" id="CHEBI:606564"/>
        <dbReference type="EC" id="1.1.1.141"/>
    </reaction>
    <physiologicalReaction direction="left-to-right" evidence="18">
        <dbReference type="Rhea" id="RHEA:11877"/>
    </physiologicalReaction>
</comment>
<evidence type="ECO:0000256" key="17">
    <source>
        <dbReference type="ARBA" id="ARBA00048611"/>
    </source>
</evidence>
<dbReference type="PRINTS" id="PR00080">
    <property type="entry name" value="SDRFAMILY"/>
</dbReference>
<evidence type="ECO:0000256" key="18">
    <source>
        <dbReference type="ARBA" id="ARBA00048739"/>
    </source>
</evidence>
<evidence type="ECO:0000256" key="12">
    <source>
        <dbReference type="ARBA" id="ARBA00048140"/>
    </source>
</evidence>
<comment type="similarity">
    <text evidence="1 22">Belongs to the short-chain dehydrogenases/reductases (SDR) family.</text>
</comment>
<reference evidence="23 24" key="1">
    <citation type="journal article" date="2015" name="Nat. Commun.">
        <title>Outbred genome sequencing and CRISPR/Cas9 gene editing in butterflies.</title>
        <authorList>
            <person name="Li X."/>
            <person name="Fan D."/>
            <person name="Zhang W."/>
            <person name="Liu G."/>
            <person name="Zhang L."/>
            <person name="Zhao L."/>
            <person name="Fang X."/>
            <person name="Chen L."/>
            <person name="Dong Y."/>
            <person name="Chen Y."/>
            <person name="Ding Y."/>
            <person name="Zhao R."/>
            <person name="Feng M."/>
            <person name="Zhu Y."/>
            <person name="Feng Y."/>
            <person name="Jiang X."/>
            <person name="Zhu D."/>
            <person name="Xiang H."/>
            <person name="Feng X."/>
            <person name="Li S."/>
            <person name="Wang J."/>
            <person name="Zhang G."/>
            <person name="Kronforst M.R."/>
            <person name="Wang W."/>
        </authorList>
    </citation>
    <scope>NUCLEOTIDE SEQUENCE [LARGE SCALE GENOMIC DNA]</scope>
    <source>
        <strain evidence="23">Ya'a_city_454_Px</strain>
        <tissue evidence="23">Whole body</tissue>
    </source>
</reference>
<evidence type="ECO:0000256" key="16">
    <source>
        <dbReference type="ARBA" id="ARBA00048535"/>
    </source>
</evidence>
<evidence type="ECO:0000313" key="23">
    <source>
        <dbReference type="EMBL" id="KPJ02363.1"/>
    </source>
</evidence>
<evidence type="ECO:0000256" key="6">
    <source>
        <dbReference type="ARBA" id="ARBA00041812"/>
    </source>
</evidence>
<dbReference type="STRING" id="66420.A0A194QA14"/>
<evidence type="ECO:0000256" key="13">
    <source>
        <dbReference type="ARBA" id="ARBA00048144"/>
    </source>
</evidence>
<dbReference type="Proteomes" id="UP000053268">
    <property type="component" value="Unassembled WGS sequence"/>
</dbReference>
<dbReference type="InterPro" id="IPR020904">
    <property type="entry name" value="Sc_DH/Rdtase_CS"/>
</dbReference>
<evidence type="ECO:0000256" key="14">
    <source>
        <dbReference type="ARBA" id="ARBA00048170"/>
    </source>
</evidence>
<dbReference type="InterPro" id="IPR002347">
    <property type="entry name" value="SDR_fam"/>
</dbReference>
<evidence type="ECO:0000256" key="7">
    <source>
        <dbReference type="ARBA" id="ARBA00042026"/>
    </source>
</evidence>
<comment type="catalytic activity">
    <reaction evidence="11">
        <text>14-hydroxy-(4Z,7Z,10Z,12E,16Z,19Z)-docosahexaenoate + NAD(+) = 14-oxo-(4Z,7Z,10Z,12E,16Z,19Z)-docosahexaenoate + NADH + H(+)</text>
        <dbReference type="Rhea" id="RHEA:48952"/>
        <dbReference type="ChEBI" id="CHEBI:15378"/>
        <dbReference type="ChEBI" id="CHEBI:57540"/>
        <dbReference type="ChEBI" id="CHEBI:57945"/>
        <dbReference type="ChEBI" id="CHEBI:90866"/>
        <dbReference type="ChEBI" id="CHEBI:90867"/>
    </reaction>
    <physiologicalReaction direction="left-to-right" evidence="11">
        <dbReference type="Rhea" id="RHEA:48953"/>
    </physiologicalReaction>
</comment>
<dbReference type="SUPFAM" id="SSF51735">
    <property type="entry name" value="NAD(P)-binding Rossmann-fold domains"/>
    <property type="match status" value="1"/>
</dbReference>
<dbReference type="GO" id="GO:0047034">
    <property type="term" value="F:15-hydroxyicosatetraenoate dehydrogenase activity"/>
    <property type="evidence" value="ECO:0007669"/>
    <property type="project" value="UniProtKB-EC"/>
</dbReference>
<dbReference type="AlphaFoldDB" id="A0A194QA14"/>
<dbReference type="EMBL" id="KQ459249">
    <property type="protein sequence ID" value="KPJ02363.1"/>
    <property type="molecule type" value="Genomic_DNA"/>
</dbReference>
<comment type="catalytic activity">
    <reaction evidence="12">
        <text>15-oxo-(5S,6R)-dihydroxy-(7E,9E,11Z)-eicosatrienoate + NADH + H(+) = (5S,6R,15S)-trihydroxy-(7E,9E,11Z)-eicosatrienoate + NAD(+)</text>
        <dbReference type="Rhea" id="RHEA:41596"/>
        <dbReference type="ChEBI" id="CHEBI:15378"/>
        <dbReference type="ChEBI" id="CHEBI:57540"/>
        <dbReference type="ChEBI" id="CHEBI:57945"/>
        <dbReference type="ChEBI" id="CHEBI:78325"/>
        <dbReference type="ChEBI" id="CHEBI:78329"/>
    </reaction>
    <physiologicalReaction direction="left-to-right" evidence="12">
        <dbReference type="Rhea" id="RHEA:41597"/>
    </physiologicalReaction>
</comment>
<dbReference type="Pfam" id="PF00106">
    <property type="entry name" value="adh_short"/>
    <property type="match status" value="1"/>
</dbReference>
<comment type="catalytic activity">
    <reaction evidence="16">
        <text>lipoxin A4 + NAD(+) = 15-oxo-(5S,6R)-dihydroxy-(7E,9E,11Z,13E)-eicosatetraenoate + NADH + H(+)</text>
        <dbReference type="Rhea" id="RHEA:41572"/>
        <dbReference type="ChEBI" id="CHEBI:15378"/>
        <dbReference type="ChEBI" id="CHEBI:57540"/>
        <dbReference type="ChEBI" id="CHEBI:57945"/>
        <dbReference type="ChEBI" id="CHEBI:67026"/>
        <dbReference type="ChEBI" id="CHEBI:78311"/>
    </reaction>
    <physiologicalReaction direction="left-to-right" evidence="16">
        <dbReference type="Rhea" id="RHEA:41573"/>
    </physiologicalReaction>
</comment>
<comment type="function">
    <text evidence="8">Catalyzes the NAD-dependent dehydrogenation (oxidation) of a broad array of hydroxylated polyunsaturated fatty acids (mainly eicosanoids and docosanoids, including prostaglandins, lipoxins and resolvins), yielding their corresponding keto (oxo) metabolites. Decreases the levels of the pro-proliferative prostaglandins such as prostaglandin E2 (whose activity is increased in cancer because of an increase in the expression of cyclooxygenase 2) and generates oxo-fatty acid products that can profoundly influence cell function by abrogating pro-inflammatory cytokine expression. Converts resolvins E1, D1 and D2 to their oxo products, which represents a mode of resolvin inactivation. Resolvin E1 plays important roles during the resolution phase of acute inflammation, while resolvins D1 and D2 have a unique role in obesity-induced adipose inflammation.</text>
</comment>
<dbReference type="InterPro" id="IPR036291">
    <property type="entry name" value="NAD(P)-bd_dom_sf"/>
</dbReference>
<evidence type="ECO:0000313" key="24">
    <source>
        <dbReference type="Proteomes" id="UP000053268"/>
    </source>
</evidence>
<comment type="catalytic activity">
    <reaction evidence="17">
        <text>prostaglandin A1 + NAD(+) = 15-oxo-prostaglandin A1 + NADH + H(+)</text>
        <dbReference type="Rhea" id="RHEA:41263"/>
        <dbReference type="ChEBI" id="CHEBI:15378"/>
        <dbReference type="ChEBI" id="CHEBI:57398"/>
        <dbReference type="ChEBI" id="CHEBI:57540"/>
        <dbReference type="ChEBI" id="CHEBI:57945"/>
        <dbReference type="ChEBI" id="CHEBI:85072"/>
    </reaction>
    <physiologicalReaction direction="left-to-right" evidence="17">
        <dbReference type="Rhea" id="RHEA:41264"/>
    </physiologicalReaction>
</comment>
<comment type="catalytic activity">
    <reaction evidence="10">
        <text>resolvin D1 + NAD(+) = 8-oxoresolvin D1 + NADH + H(+)</text>
        <dbReference type="Rhea" id="RHEA:50124"/>
        <dbReference type="ChEBI" id="CHEBI:15378"/>
        <dbReference type="ChEBI" id="CHEBI:57540"/>
        <dbReference type="ChEBI" id="CHEBI:57945"/>
        <dbReference type="ChEBI" id="CHEBI:132079"/>
        <dbReference type="ChEBI" id="CHEBI:132080"/>
    </reaction>
    <physiologicalReaction direction="left-to-right" evidence="10">
        <dbReference type="Rhea" id="RHEA:50125"/>
    </physiologicalReaction>
</comment>
<dbReference type="PANTHER" id="PTHR44229">
    <property type="entry name" value="15-HYDROXYPROSTAGLANDIN DEHYDROGENASE [NAD(+)]"/>
    <property type="match status" value="1"/>
</dbReference>
<evidence type="ECO:0000256" key="2">
    <source>
        <dbReference type="ARBA" id="ARBA00023002"/>
    </source>
</evidence>
<evidence type="ECO:0000256" key="15">
    <source>
        <dbReference type="ARBA" id="ARBA00048393"/>
    </source>
</evidence>
<sequence length="272" mass="29465">MANLISPEGKTFLVTGGASGIGKHCVEIFLREGAKAVAILDVQVNVGEELAKQLNKTYPNKVIFIKCDVGDEKEVSEAFDKVLGHFKQLDVVMNNAGIMVDSPTGWRKACDVNWQGLVSCAIKGLKHMRRDEGGVGGTIINVSSIAALYKFRFLPIYNGSKMAVLHFSQSLAGGSFFEKTGVRILTVCFGATETALLQGLQDRTIDDIGAEEILVVSNEMKHQKVESAAAGVLKMFKEGANGSIWLSTDDKPAKDITPFIDAGFKEFEKAFI</sequence>
<evidence type="ECO:0000256" key="19">
    <source>
        <dbReference type="ARBA" id="ARBA00048921"/>
    </source>
</evidence>
<evidence type="ECO:0000256" key="8">
    <source>
        <dbReference type="ARBA" id="ARBA00045705"/>
    </source>
</evidence>
<keyword evidence="2" id="KW-0560">Oxidoreductase</keyword>
<dbReference type="PROSITE" id="PS00061">
    <property type="entry name" value="ADH_SHORT"/>
    <property type="match status" value="1"/>
</dbReference>
<dbReference type="GO" id="GO:0005737">
    <property type="term" value="C:cytoplasm"/>
    <property type="evidence" value="ECO:0007669"/>
    <property type="project" value="TreeGrafter"/>
</dbReference>
<proteinExistence type="inferred from homology"/>
<comment type="catalytic activity">
    <reaction evidence="9">
        <text>prostaglandin E1 + NAD(+) = 15-oxoprostaglandin E1 + NADH + H(+)</text>
        <dbReference type="Rhea" id="RHEA:16477"/>
        <dbReference type="ChEBI" id="CHEBI:15378"/>
        <dbReference type="ChEBI" id="CHEBI:57397"/>
        <dbReference type="ChEBI" id="CHEBI:57401"/>
        <dbReference type="ChEBI" id="CHEBI:57540"/>
        <dbReference type="ChEBI" id="CHEBI:57945"/>
    </reaction>
    <physiologicalReaction direction="left-to-right" evidence="9">
        <dbReference type="Rhea" id="RHEA:16478"/>
    </physiologicalReaction>
</comment>
<dbReference type="GO" id="GO:0016404">
    <property type="term" value="F:15-hydroxyprostaglandin dehydrogenase (NAD+) activity"/>
    <property type="evidence" value="ECO:0007669"/>
    <property type="project" value="UniProtKB-EC"/>
</dbReference>
<evidence type="ECO:0000256" key="3">
    <source>
        <dbReference type="ARBA" id="ARBA00038968"/>
    </source>
</evidence>
<dbReference type="EC" id="1.1.1.141" evidence="3"/>
<dbReference type="Gene3D" id="3.40.50.720">
    <property type="entry name" value="NAD(P)-binding Rossmann-like Domain"/>
    <property type="match status" value="1"/>
</dbReference>
<comment type="catalytic activity">
    <reaction evidence="14">
        <text>resolvin D1 + NAD(+) = 17-oxoresolvin D1 + NADH + H(+)</text>
        <dbReference type="Rhea" id="RHEA:50128"/>
        <dbReference type="ChEBI" id="CHEBI:15378"/>
        <dbReference type="ChEBI" id="CHEBI:57540"/>
        <dbReference type="ChEBI" id="CHEBI:57945"/>
        <dbReference type="ChEBI" id="CHEBI:132079"/>
        <dbReference type="ChEBI" id="CHEBI:132081"/>
    </reaction>
    <physiologicalReaction direction="left-to-right" evidence="14">
        <dbReference type="Rhea" id="RHEA:50129"/>
    </physiologicalReaction>
</comment>
<dbReference type="PANTHER" id="PTHR44229:SF4">
    <property type="entry name" value="15-HYDROXYPROSTAGLANDIN DEHYDROGENASE [NAD(+)]"/>
    <property type="match status" value="1"/>
</dbReference>
<evidence type="ECO:0000256" key="9">
    <source>
        <dbReference type="ARBA" id="ARBA00047325"/>
    </source>
</evidence>
<comment type="catalytic activity">
    <reaction evidence="15">
        <text>resolvin D2 + NAD(+) = 7-oxoresolvin D2 + NADH + H(+)</text>
        <dbReference type="Rhea" id="RHEA:53584"/>
        <dbReference type="ChEBI" id="CHEBI:15378"/>
        <dbReference type="ChEBI" id="CHEBI:57540"/>
        <dbReference type="ChEBI" id="CHEBI:57945"/>
        <dbReference type="ChEBI" id="CHEBI:133367"/>
        <dbReference type="ChEBI" id="CHEBI:137497"/>
    </reaction>
    <physiologicalReaction direction="left-to-right" evidence="15">
        <dbReference type="Rhea" id="RHEA:53585"/>
    </physiologicalReaction>
</comment>
<protein>
    <recommendedName>
        <fullName evidence="5">15-hydroxyprostaglandin dehydrogenase [NAD(+)]</fullName>
        <ecNumber evidence="3">1.1.1.141</ecNumber>
        <ecNumber evidence="4">1.1.1.232</ecNumber>
    </recommendedName>
    <alternativeName>
        <fullName evidence="7">Eicosanoid/docosanoid dehydrogenase [NAD(+)]</fullName>
    </alternativeName>
    <alternativeName>
        <fullName evidence="6">Prostaglandin dehydrogenase 1</fullName>
    </alternativeName>
</protein>